<evidence type="ECO:0000256" key="9">
    <source>
        <dbReference type="PROSITE-ProRule" id="PRU01319"/>
    </source>
</evidence>
<keyword evidence="7 10" id="KW-0255">Endonuclease</keyword>
<comment type="cofactor">
    <cofactor evidence="2">
        <name>Mn(2+)</name>
        <dbReference type="ChEBI" id="CHEBI:29035"/>
    </cofactor>
</comment>
<evidence type="ECO:0000256" key="3">
    <source>
        <dbReference type="ARBA" id="ARBA00001946"/>
    </source>
</evidence>
<keyword evidence="8 10" id="KW-0378">Hydrolase</keyword>
<dbReference type="InterPro" id="IPR024567">
    <property type="entry name" value="RNase_HII/HIII_dom"/>
</dbReference>
<evidence type="ECO:0000256" key="2">
    <source>
        <dbReference type="ARBA" id="ARBA00001936"/>
    </source>
</evidence>
<name>A0A9P4QCH7_9PEZI</name>
<keyword evidence="13" id="KW-1185">Reference proteome</keyword>
<organism evidence="12 13">
    <name type="scientific">Polychaeton citri CBS 116435</name>
    <dbReference type="NCBI Taxonomy" id="1314669"/>
    <lineage>
        <taxon>Eukaryota</taxon>
        <taxon>Fungi</taxon>
        <taxon>Dikarya</taxon>
        <taxon>Ascomycota</taxon>
        <taxon>Pezizomycotina</taxon>
        <taxon>Dothideomycetes</taxon>
        <taxon>Dothideomycetidae</taxon>
        <taxon>Capnodiales</taxon>
        <taxon>Capnodiaceae</taxon>
        <taxon>Polychaeton</taxon>
    </lineage>
</organism>
<comment type="caution">
    <text evidence="9">Lacks conserved residue(s) required for the propagation of feature annotation.</text>
</comment>
<dbReference type="GO" id="GO:0032299">
    <property type="term" value="C:ribonuclease H2 complex"/>
    <property type="evidence" value="ECO:0007669"/>
    <property type="project" value="TreeGrafter"/>
</dbReference>
<evidence type="ECO:0000256" key="10">
    <source>
        <dbReference type="RuleBase" id="RU003515"/>
    </source>
</evidence>
<evidence type="ECO:0000256" key="5">
    <source>
        <dbReference type="ARBA" id="ARBA00022722"/>
    </source>
</evidence>
<comment type="caution">
    <text evidence="12">The sequence shown here is derived from an EMBL/GenBank/DDBJ whole genome shotgun (WGS) entry which is preliminary data.</text>
</comment>
<feature type="domain" description="RNase H type-2" evidence="11">
    <location>
        <begin position="1"/>
        <end position="216"/>
    </location>
</feature>
<gene>
    <name evidence="12" type="ORF">K431DRAFT_283348</name>
</gene>
<evidence type="ECO:0000256" key="8">
    <source>
        <dbReference type="ARBA" id="ARBA00022801"/>
    </source>
</evidence>
<evidence type="ECO:0000259" key="11">
    <source>
        <dbReference type="PROSITE" id="PS51975"/>
    </source>
</evidence>
<dbReference type="Gene3D" id="3.30.420.10">
    <property type="entry name" value="Ribonuclease H-like superfamily/Ribonuclease H"/>
    <property type="match status" value="1"/>
</dbReference>
<sequence length="263" mass="29011">MVYAVFYLPMAAHRSLLADKYHFDDSKVLTPAFRSELMGLICNPSTDLFQSCGWATRSLSARDISSGQLHPSAAYNLNAQAQDATTSLIQGVLDKGVNIREVYVDTIGPPATYQKRLERLFPALNFTVAKKADSLYPCVSAASVCAKVTRDAALDVLWSAWSATSASNEETWGSGYPSDVRCSSWLKRNAHALFGWGNECRFSWGTAKDLLESKNSPCHVEWPESDTENSAFTLSSFFLGANEECQDELAGWYGSKIRADEVF</sequence>
<dbReference type="PROSITE" id="PS51975">
    <property type="entry name" value="RNASE_H_2"/>
    <property type="match status" value="1"/>
</dbReference>
<keyword evidence="6" id="KW-0479">Metal-binding</keyword>
<accession>A0A9P4QCH7</accession>
<dbReference type="InterPro" id="IPR036397">
    <property type="entry name" value="RNaseH_sf"/>
</dbReference>
<dbReference type="Pfam" id="PF01351">
    <property type="entry name" value="RNase_HII"/>
    <property type="match status" value="1"/>
</dbReference>
<dbReference type="FunFam" id="1.10.10.460:FF:000001">
    <property type="entry name" value="Ribonuclease"/>
    <property type="match status" value="1"/>
</dbReference>
<evidence type="ECO:0000313" key="13">
    <source>
        <dbReference type="Proteomes" id="UP000799441"/>
    </source>
</evidence>
<evidence type="ECO:0000256" key="4">
    <source>
        <dbReference type="ARBA" id="ARBA00007058"/>
    </source>
</evidence>
<dbReference type="EMBL" id="MU003778">
    <property type="protein sequence ID" value="KAF2723188.1"/>
    <property type="molecule type" value="Genomic_DNA"/>
</dbReference>
<reference evidence="12" key="1">
    <citation type="journal article" date="2020" name="Stud. Mycol.">
        <title>101 Dothideomycetes genomes: a test case for predicting lifestyles and emergence of pathogens.</title>
        <authorList>
            <person name="Haridas S."/>
            <person name="Albert R."/>
            <person name="Binder M."/>
            <person name="Bloem J."/>
            <person name="Labutti K."/>
            <person name="Salamov A."/>
            <person name="Andreopoulos B."/>
            <person name="Baker S."/>
            <person name="Barry K."/>
            <person name="Bills G."/>
            <person name="Bluhm B."/>
            <person name="Cannon C."/>
            <person name="Castanera R."/>
            <person name="Culley D."/>
            <person name="Daum C."/>
            <person name="Ezra D."/>
            <person name="Gonzalez J."/>
            <person name="Henrissat B."/>
            <person name="Kuo A."/>
            <person name="Liang C."/>
            <person name="Lipzen A."/>
            <person name="Lutzoni F."/>
            <person name="Magnuson J."/>
            <person name="Mondo S."/>
            <person name="Nolan M."/>
            <person name="Ohm R."/>
            <person name="Pangilinan J."/>
            <person name="Park H.-J."/>
            <person name="Ramirez L."/>
            <person name="Alfaro M."/>
            <person name="Sun H."/>
            <person name="Tritt A."/>
            <person name="Yoshinaga Y."/>
            <person name="Zwiers L.-H."/>
            <person name="Turgeon B."/>
            <person name="Goodwin S."/>
            <person name="Spatafora J."/>
            <person name="Crous P."/>
            <person name="Grigoriev I."/>
        </authorList>
    </citation>
    <scope>NUCLEOTIDE SEQUENCE</scope>
    <source>
        <strain evidence="12">CBS 116435</strain>
    </source>
</reference>
<dbReference type="InterPro" id="IPR001352">
    <property type="entry name" value="RNase_HII/HIII"/>
</dbReference>
<dbReference type="GO" id="GO:0004523">
    <property type="term" value="F:RNA-DNA hybrid ribonuclease activity"/>
    <property type="evidence" value="ECO:0007669"/>
    <property type="project" value="UniProtKB-EC"/>
</dbReference>
<evidence type="ECO:0000256" key="6">
    <source>
        <dbReference type="ARBA" id="ARBA00022723"/>
    </source>
</evidence>
<dbReference type="PANTHER" id="PTHR10954">
    <property type="entry name" value="RIBONUCLEASE H2 SUBUNIT A"/>
    <property type="match status" value="1"/>
</dbReference>
<comment type="similarity">
    <text evidence="4">Belongs to the RNase HII family. Eukaryotic subfamily.</text>
</comment>
<comment type="cofactor">
    <cofactor evidence="3">
        <name>Mg(2+)</name>
        <dbReference type="ChEBI" id="CHEBI:18420"/>
    </cofactor>
</comment>
<dbReference type="PANTHER" id="PTHR10954:SF7">
    <property type="entry name" value="RIBONUCLEASE H2 SUBUNIT A"/>
    <property type="match status" value="1"/>
</dbReference>
<dbReference type="EC" id="3.1.26.4" evidence="10"/>
<dbReference type="Proteomes" id="UP000799441">
    <property type="component" value="Unassembled WGS sequence"/>
</dbReference>
<dbReference type="InterPro" id="IPR012337">
    <property type="entry name" value="RNaseH-like_sf"/>
</dbReference>
<evidence type="ECO:0000256" key="1">
    <source>
        <dbReference type="ARBA" id="ARBA00000077"/>
    </source>
</evidence>
<evidence type="ECO:0000313" key="12">
    <source>
        <dbReference type="EMBL" id="KAF2723188.1"/>
    </source>
</evidence>
<dbReference type="GO" id="GO:0003723">
    <property type="term" value="F:RNA binding"/>
    <property type="evidence" value="ECO:0007669"/>
    <property type="project" value="UniProtKB-UniRule"/>
</dbReference>
<dbReference type="GO" id="GO:0046872">
    <property type="term" value="F:metal ion binding"/>
    <property type="evidence" value="ECO:0007669"/>
    <property type="project" value="UniProtKB-KW"/>
</dbReference>
<dbReference type="CDD" id="cd07181">
    <property type="entry name" value="RNase_HII_eukaryota_like"/>
    <property type="match status" value="1"/>
</dbReference>
<dbReference type="GO" id="GO:0006298">
    <property type="term" value="P:mismatch repair"/>
    <property type="evidence" value="ECO:0007669"/>
    <property type="project" value="TreeGrafter"/>
</dbReference>
<protein>
    <recommendedName>
        <fullName evidence="10">Ribonuclease</fullName>
        <ecNumber evidence="10">3.1.26.4</ecNumber>
    </recommendedName>
</protein>
<dbReference type="SUPFAM" id="SSF53098">
    <property type="entry name" value="Ribonuclease H-like"/>
    <property type="match status" value="1"/>
</dbReference>
<proteinExistence type="inferred from homology"/>
<keyword evidence="5 10" id="KW-0540">Nuclease</keyword>
<evidence type="ECO:0000256" key="7">
    <source>
        <dbReference type="ARBA" id="ARBA00022759"/>
    </source>
</evidence>
<dbReference type="AlphaFoldDB" id="A0A9P4QCH7"/>
<dbReference type="Gene3D" id="1.10.10.460">
    <property type="entry name" value="Ribonuclease hii. Domain 2"/>
    <property type="match status" value="1"/>
</dbReference>
<dbReference type="InterPro" id="IPR023160">
    <property type="entry name" value="RNase_HII_hlx-loop-hlx_cap_dom"/>
</dbReference>
<dbReference type="OrthoDB" id="7462577at2759"/>
<dbReference type="GO" id="GO:0043137">
    <property type="term" value="P:DNA replication, removal of RNA primer"/>
    <property type="evidence" value="ECO:0007669"/>
    <property type="project" value="TreeGrafter"/>
</dbReference>
<comment type="function">
    <text evidence="10">Endonuclease that specifically degrades the RNA of RNA-DNA hybrids.</text>
</comment>
<comment type="catalytic activity">
    <reaction evidence="1 10">
        <text>Endonucleolytic cleavage to 5'-phosphomonoester.</text>
        <dbReference type="EC" id="3.1.26.4"/>
    </reaction>
</comment>